<dbReference type="InterPro" id="IPR000780">
    <property type="entry name" value="CheR_MeTrfase"/>
</dbReference>
<dbReference type="SUPFAM" id="SSF53335">
    <property type="entry name" value="S-adenosyl-L-methionine-dependent methyltransferases"/>
    <property type="match status" value="1"/>
</dbReference>
<comment type="function">
    <text evidence="5">Methylation of the membrane-bound methyl-accepting chemotaxis proteins (MCP) to form gamma-glutamyl methyl ester residues in MCP.</text>
</comment>
<keyword evidence="10" id="KW-1185">Reference proteome</keyword>
<evidence type="ECO:0000313" key="9">
    <source>
        <dbReference type="EMBL" id="OWY35121.1"/>
    </source>
</evidence>
<evidence type="ECO:0000256" key="3">
    <source>
        <dbReference type="ARBA" id="ARBA00022679"/>
    </source>
</evidence>
<comment type="catalytic activity">
    <reaction evidence="1 5">
        <text>L-glutamyl-[protein] + S-adenosyl-L-methionine = [protein]-L-glutamate 5-O-methyl ester + S-adenosyl-L-homocysteine</text>
        <dbReference type="Rhea" id="RHEA:24452"/>
        <dbReference type="Rhea" id="RHEA-COMP:10208"/>
        <dbReference type="Rhea" id="RHEA-COMP:10311"/>
        <dbReference type="ChEBI" id="CHEBI:29973"/>
        <dbReference type="ChEBI" id="CHEBI:57856"/>
        <dbReference type="ChEBI" id="CHEBI:59789"/>
        <dbReference type="ChEBI" id="CHEBI:82795"/>
        <dbReference type="EC" id="2.1.1.80"/>
    </reaction>
</comment>
<dbReference type="CDD" id="cd02440">
    <property type="entry name" value="AdoMet_MTases"/>
    <property type="match status" value="1"/>
</dbReference>
<proteinExistence type="predicted"/>
<evidence type="ECO:0000256" key="1">
    <source>
        <dbReference type="ARBA" id="ARBA00001541"/>
    </source>
</evidence>
<name>A0A225SVD7_9BURK</name>
<organism evidence="9 10">
    <name type="scientific">Herbaspirillum aquaticum</name>
    <dbReference type="NCBI Taxonomy" id="568783"/>
    <lineage>
        <taxon>Bacteria</taxon>
        <taxon>Pseudomonadati</taxon>
        <taxon>Pseudomonadota</taxon>
        <taxon>Betaproteobacteria</taxon>
        <taxon>Burkholderiales</taxon>
        <taxon>Oxalobacteraceae</taxon>
        <taxon>Herbaspirillum</taxon>
    </lineage>
</organism>
<evidence type="ECO:0000313" key="10">
    <source>
        <dbReference type="Proteomes" id="UP000214747"/>
    </source>
</evidence>
<dbReference type="SMART" id="SM00138">
    <property type="entry name" value="MeTrc"/>
    <property type="match status" value="1"/>
</dbReference>
<keyword evidence="4 5" id="KW-0949">S-adenosyl-L-methionine</keyword>
<comment type="caution">
    <text evidence="9">The sequence shown here is derived from an EMBL/GenBank/DDBJ whole genome shotgun (WGS) entry which is preliminary data.</text>
</comment>
<keyword evidence="3 5" id="KW-0808">Transferase</keyword>
<feature type="binding site" evidence="6">
    <location>
        <begin position="245"/>
        <end position="246"/>
    </location>
    <ligand>
        <name>S-adenosyl-L-methionine</name>
        <dbReference type="ChEBI" id="CHEBI:59789"/>
    </ligand>
</feature>
<dbReference type="Pfam" id="PF01739">
    <property type="entry name" value="CheR"/>
    <property type="match status" value="1"/>
</dbReference>
<feature type="binding site" evidence="6">
    <location>
        <position position="112"/>
    </location>
    <ligand>
        <name>S-adenosyl-L-methionine</name>
        <dbReference type="ChEBI" id="CHEBI:59789"/>
    </ligand>
</feature>
<feature type="binding site" evidence="6">
    <location>
        <position position="108"/>
    </location>
    <ligand>
        <name>S-adenosyl-L-methionine</name>
        <dbReference type="ChEBI" id="CHEBI:59789"/>
    </ligand>
</feature>
<dbReference type="InterPro" id="IPR036804">
    <property type="entry name" value="CheR_N_sf"/>
</dbReference>
<dbReference type="PANTHER" id="PTHR24422:SF26">
    <property type="entry name" value="CHEMOTAXIS PROTEIN METHYLTRANSFERASE"/>
    <property type="match status" value="1"/>
</dbReference>
<keyword evidence="2 5" id="KW-0489">Methyltransferase</keyword>
<reference evidence="9 10" key="1">
    <citation type="journal article" date="2010" name="Int. J. Syst. Evol. Microbiol.">
        <title>Reclassification of Herbaspirillum putei as a later heterotypic synonym of Herbaspirillum huttiense, with the description of H. huttiense subsp. huttiense subsp. nov. and H. huttiense subsp. putei subsp. nov., comb. nov., and description of Herbaspirillum aquaticum sp. nov.</title>
        <authorList>
            <person name="Dobritsa A.P."/>
            <person name="Reddy M.C."/>
            <person name="Samadpour M."/>
        </authorList>
    </citation>
    <scope>NUCLEOTIDE SEQUENCE [LARGE SCALE GENOMIC DNA]</scope>
    <source>
        <strain evidence="9 10">IEH 4430</strain>
    </source>
</reference>
<dbReference type="InterPro" id="IPR029063">
    <property type="entry name" value="SAM-dependent_MTases_sf"/>
</dbReference>
<evidence type="ECO:0000256" key="7">
    <source>
        <dbReference type="SAM" id="MobiDB-lite"/>
    </source>
</evidence>
<dbReference type="InterPro" id="IPR026024">
    <property type="entry name" value="Chemotaxis_MeTrfase_CheR"/>
</dbReference>
<dbReference type="PRINTS" id="PR00996">
    <property type="entry name" value="CHERMTFRASE"/>
</dbReference>
<dbReference type="PIRSF" id="PIRSF000410">
    <property type="entry name" value="CheR"/>
    <property type="match status" value="1"/>
</dbReference>
<feature type="binding site" evidence="6">
    <location>
        <position position="169"/>
    </location>
    <ligand>
        <name>S-adenosyl-L-methionine</name>
        <dbReference type="ChEBI" id="CHEBI:59789"/>
    </ligand>
</feature>
<dbReference type="GO" id="GO:0008983">
    <property type="term" value="F:protein-glutamate O-methyltransferase activity"/>
    <property type="evidence" value="ECO:0007669"/>
    <property type="project" value="UniProtKB-EC"/>
</dbReference>
<evidence type="ECO:0000256" key="6">
    <source>
        <dbReference type="PIRSR" id="PIRSR000410-1"/>
    </source>
</evidence>
<evidence type="ECO:0000256" key="2">
    <source>
        <dbReference type="ARBA" id="ARBA00022603"/>
    </source>
</evidence>
<feature type="binding site" evidence="6">
    <location>
        <position position="146"/>
    </location>
    <ligand>
        <name>S-adenosyl-L-methionine</name>
        <dbReference type="ChEBI" id="CHEBI:59789"/>
    </ligand>
</feature>
<dbReference type="InterPro" id="IPR022641">
    <property type="entry name" value="CheR_N"/>
</dbReference>
<dbReference type="PANTHER" id="PTHR24422">
    <property type="entry name" value="CHEMOTAXIS PROTEIN METHYLTRANSFERASE"/>
    <property type="match status" value="1"/>
</dbReference>
<sequence length="300" mass="33828">MVSTGKLESRKGVGHSAAGPAAPASGVAGTVAEAEVSDQDMLLFQQLFKQYIGLHLPLSKKALLQSRLSHRLNELGLRGLAQYHRLISDADGAEERQRAIDLITTNETYFFREQSHFDFLTRELLPLWRDQAHLRVWSAASATGEEAYSLAMLLDNHRPAGSWSVFGSDISTRVLRFARRALYPMARGQNIPRAYLRRYCLLGTGDYEGHFLVQADLRAKVEFAQRNLTALHEHDDGLYDLIFLRNVIIYFDCDTKLQVLRDVIARLRPGGYLIVGHSESLHGMALDLLMHSPSIYRRPP</sequence>
<feature type="compositionally biased region" description="Low complexity" evidence="7">
    <location>
        <begin position="14"/>
        <end position="24"/>
    </location>
</feature>
<dbReference type="EC" id="2.1.1.80" evidence="5"/>
<protein>
    <recommendedName>
        <fullName evidence="5">Chemotaxis protein methyltransferase</fullName>
        <ecNumber evidence="5">2.1.1.80</ecNumber>
    </recommendedName>
</protein>
<feature type="region of interest" description="Disordered" evidence="7">
    <location>
        <begin position="1"/>
        <end position="24"/>
    </location>
</feature>
<dbReference type="Proteomes" id="UP000214747">
    <property type="component" value="Unassembled WGS sequence"/>
</dbReference>
<evidence type="ECO:0000256" key="4">
    <source>
        <dbReference type="ARBA" id="ARBA00022691"/>
    </source>
</evidence>
<dbReference type="EMBL" id="NJGV01000006">
    <property type="protein sequence ID" value="OWY35121.1"/>
    <property type="molecule type" value="Genomic_DNA"/>
</dbReference>
<feature type="binding site" evidence="6">
    <location>
        <begin position="227"/>
        <end position="228"/>
    </location>
    <ligand>
        <name>S-adenosyl-L-methionine</name>
        <dbReference type="ChEBI" id="CHEBI:59789"/>
    </ligand>
</feature>
<dbReference type="GO" id="GO:0032259">
    <property type="term" value="P:methylation"/>
    <property type="evidence" value="ECO:0007669"/>
    <property type="project" value="UniProtKB-KW"/>
</dbReference>
<feature type="binding site" evidence="6">
    <location>
        <position position="106"/>
    </location>
    <ligand>
        <name>S-adenosyl-L-methionine</name>
        <dbReference type="ChEBI" id="CHEBI:59789"/>
    </ligand>
</feature>
<evidence type="ECO:0000256" key="5">
    <source>
        <dbReference type="PIRNR" id="PIRNR000410"/>
    </source>
</evidence>
<dbReference type="Gene3D" id="1.10.155.10">
    <property type="entry name" value="Chemotaxis receptor methyltransferase CheR, N-terminal domain"/>
    <property type="match status" value="1"/>
</dbReference>
<dbReference type="SUPFAM" id="SSF47757">
    <property type="entry name" value="Chemotaxis receptor methyltransferase CheR, N-terminal domain"/>
    <property type="match status" value="1"/>
</dbReference>
<evidence type="ECO:0000259" key="8">
    <source>
        <dbReference type="PROSITE" id="PS50123"/>
    </source>
</evidence>
<dbReference type="Pfam" id="PF03705">
    <property type="entry name" value="CheR_N"/>
    <property type="match status" value="1"/>
</dbReference>
<dbReference type="Gene3D" id="3.40.50.150">
    <property type="entry name" value="Vaccinia Virus protein VP39"/>
    <property type="match status" value="1"/>
</dbReference>
<feature type="domain" description="CheR-type methyltransferase" evidence="8">
    <location>
        <begin position="29"/>
        <end position="300"/>
    </location>
</feature>
<dbReference type="AlphaFoldDB" id="A0A225SVD7"/>
<dbReference type="PROSITE" id="PS50123">
    <property type="entry name" value="CHER"/>
    <property type="match status" value="1"/>
</dbReference>
<dbReference type="InterPro" id="IPR050903">
    <property type="entry name" value="Bact_Chemotaxis_MeTrfase"/>
</dbReference>
<dbReference type="InterPro" id="IPR022642">
    <property type="entry name" value="CheR_C"/>
</dbReference>
<gene>
    <name evidence="9" type="ORF">CEJ45_07530</name>
</gene>
<accession>A0A225SVD7</accession>